<dbReference type="AlphaFoldDB" id="A0A395NWD5"/>
<accession>A0A395NWD5</accession>
<sequence>MDKIAACSGPLNRTSFTATRGDVRCYPWHRWVSTVELAHWDHHAQTVEASWTGSQDYYRMHARCSAHTYAQIKKPAPVPNGANSFPFLAQVVTQRLCKERRNQFRDAMASLPLGLVVSPQAARRPQLGQSLGMSLYMSTRATTLRAATNDGSPRSFQYILEGQHPGIKVSAKLQPDSPPVREAYRSPPYAATPNPCQMAASQRLGLPDRSVAVLDIKRAAV</sequence>
<dbReference type="EMBL" id="PXOA01000108">
    <property type="protein sequence ID" value="RFU80462.1"/>
    <property type="molecule type" value="Genomic_DNA"/>
</dbReference>
<proteinExistence type="predicted"/>
<dbReference type="Proteomes" id="UP000266272">
    <property type="component" value="Unassembled WGS sequence"/>
</dbReference>
<keyword evidence="2" id="KW-1185">Reference proteome</keyword>
<reference evidence="1 2" key="1">
    <citation type="journal article" date="2018" name="PLoS Pathog.">
        <title>Evolution of structural diversity of trichothecenes, a family of toxins produced by plant pathogenic and entomopathogenic fungi.</title>
        <authorList>
            <person name="Proctor R.H."/>
            <person name="McCormick S.P."/>
            <person name="Kim H.S."/>
            <person name="Cardoza R.E."/>
            <person name="Stanley A.M."/>
            <person name="Lindo L."/>
            <person name="Kelly A."/>
            <person name="Brown D.W."/>
            <person name="Lee T."/>
            <person name="Vaughan M.M."/>
            <person name="Alexander N.J."/>
            <person name="Busman M."/>
            <person name="Gutierrez S."/>
        </authorList>
    </citation>
    <scope>NUCLEOTIDE SEQUENCE [LARGE SCALE GENOMIC DNA]</scope>
    <source>
        <strain evidence="1 2">IBT 40837</strain>
    </source>
</reference>
<organism evidence="1 2">
    <name type="scientific">Trichoderma arundinaceum</name>
    <dbReference type="NCBI Taxonomy" id="490622"/>
    <lineage>
        <taxon>Eukaryota</taxon>
        <taxon>Fungi</taxon>
        <taxon>Dikarya</taxon>
        <taxon>Ascomycota</taxon>
        <taxon>Pezizomycotina</taxon>
        <taxon>Sordariomycetes</taxon>
        <taxon>Hypocreomycetidae</taxon>
        <taxon>Hypocreales</taxon>
        <taxon>Hypocreaceae</taxon>
        <taxon>Trichoderma</taxon>
    </lineage>
</organism>
<gene>
    <name evidence="1" type="ORF">TARUN_1755</name>
</gene>
<comment type="caution">
    <text evidence="1">The sequence shown here is derived from an EMBL/GenBank/DDBJ whole genome shotgun (WGS) entry which is preliminary data.</text>
</comment>
<name>A0A395NWD5_TRIAR</name>
<evidence type="ECO:0000313" key="2">
    <source>
        <dbReference type="Proteomes" id="UP000266272"/>
    </source>
</evidence>
<evidence type="ECO:0000313" key="1">
    <source>
        <dbReference type="EMBL" id="RFU80462.1"/>
    </source>
</evidence>
<protein>
    <submittedName>
        <fullName evidence="1">Uncharacterized protein</fullName>
    </submittedName>
</protein>